<name>A0A0C2IZP6_THEKT</name>
<proteinExistence type="predicted"/>
<evidence type="ECO:0000313" key="1">
    <source>
        <dbReference type="EMBL" id="KII62282.1"/>
    </source>
</evidence>
<evidence type="ECO:0000313" key="2">
    <source>
        <dbReference type="Proteomes" id="UP000031668"/>
    </source>
</evidence>
<dbReference type="Proteomes" id="UP000031668">
    <property type="component" value="Unassembled WGS sequence"/>
</dbReference>
<accession>A0A0C2IZP6</accession>
<keyword evidence="2" id="KW-1185">Reference proteome</keyword>
<sequence length="180" mass="21382">MDFSEELSSYSVVVEMQILQPKTNEILFEVNMTGWRTTCTLYHDTPQLVAIIVYDPKWSDFYLKMRIIDIFFETEEKSIIFVTNRTFVNVANSDIYLSNSDNPRTWILLAPKETKIYSCRMFGMDMTLTEYIFKRIVIKSTFEGLWEAKSENEVLIRIRIREDHIRTCKNDTQAVMIYDH</sequence>
<organism evidence="1 2">
    <name type="scientific">Thelohanellus kitauei</name>
    <name type="common">Myxosporean</name>
    <dbReference type="NCBI Taxonomy" id="669202"/>
    <lineage>
        <taxon>Eukaryota</taxon>
        <taxon>Metazoa</taxon>
        <taxon>Cnidaria</taxon>
        <taxon>Myxozoa</taxon>
        <taxon>Myxosporea</taxon>
        <taxon>Bivalvulida</taxon>
        <taxon>Platysporina</taxon>
        <taxon>Myxobolidae</taxon>
        <taxon>Thelohanellus</taxon>
    </lineage>
</organism>
<reference evidence="1 2" key="1">
    <citation type="journal article" date="2014" name="Genome Biol. Evol.">
        <title>The genome of the myxosporean Thelohanellus kitauei shows adaptations to nutrient acquisition within its fish host.</title>
        <authorList>
            <person name="Yang Y."/>
            <person name="Xiong J."/>
            <person name="Zhou Z."/>
            <person name="Huo F."/>
            <person name="Miao W."/>
            <person name="Ran C."/>
            <person name="Liu Y."/>
            <person name="Zhang J."/>
            <person name="Feng J."/>
            <person name="Wang M."/>
            <person name="Wang M."/>
            <person name="Wang L."/>
            <person name="Yao B."/>
        </authorList>
    </citation>
    <scope>NUCLEOTIDE SEQUENCE [LARGE SCALE GENOMIC DNA]</scope>
    <source>
        <strain evidence="1">Wuqing</strain>
    </source>
</reference>
<dbReference type="EMBL" id="JWZT01005022">
    <property type="protein sequence ID" value="KII62282.1"/>
    <property type="molecule type" value="Genomic_DNA"/>
</dbReference>
<protein>
    <submittedName>
        <fullName evidence="1">Uncharacterized protein</fullName>
    </submittedName>
</protein>
<dbReference type="AlphaFoldDB" id="A0A0C2IZP6"/>
<comment type="caution">
    <text evidence="1">The sequence shown here is derived from an EMBL/GenBank/DDBJ whole genome shotgun (WGS) entry which is preliminary data.</text>
</comment>
<gene>
    <name evidence="1" type="ORF">RF11_09600</name>
</gene>